<gene>
    <name evidence="1" type="ORF">pv_225</name>
</gene>
<reference evidence="1 2" key="1">
    <citation type="journal article" date="2014" name="Proc. Natl. Acad. Sci. U.S.A.">
        <title>Thirty-thousand-year-old distant relative of giant icosahedral DNA viruses with a pandoravirus morphology.</title>
        <authorList>
            <person name="Legendre M."/>
            <person name="Bartoli J."/>
            <person name="Shmakova L."/>
            <person name="Jeudy S."/>
            <person name="Labadie K."/>
            <person name="Adrait A."/>
            <person name="Lescot M."/>
            <person name="Poirot O."/>
            <person name="Bertaux L."/>
            <person name="Bruley C."/>
            <person name="Coute Y."/>
            <person name="Rivkina E."/>
            <person name="Abergel C."/>
            <person name="Claverie J.M."/>
        </authorList>
    </citation>
    <scope>NUCLEOTIDE SEQUENCE [LARGE SCALE GENOMIC DNA]</scope>
    <source>
        <strain evidence="1">P1084-T</strain>
    </source>
</reference>
<protein>
    <submittedName>
        <fullName evidence="1">Uncharacterized protein</fullName>
    </submittedName>
</protein>
<keyword evidence="2" id="KW-1185">Reference proteome</keyword>
<name>W5S647_9VIRU</name>
<dbReference type="KEGG" id="vg:18266253"/>
<proteinExistence type="predicted"/>
<dbReference type="OrthoDB" id="40442at10239"/>
<dbReference type="EMBL" id="KF740664">
    <property type="protein sequence ID" value="AHH01792.1"/>
    <property type="molecule type" value="Genomic_DNA"/>
</dbReference>
<dbReference type="RefSeq" id="YP_009001127.1">
    <property type="nucleotide sequence ID" value="NC_023423.1"/>
</dbReference>
<organism evidence="1 2">
    <name type="scientific">Pithovirus sibericum</name>
    <dbReference type="NCBI Taxonomy" id="1450746"/>
    <lineage>
        <taxon>Viruses</taxon>
        <taxon>Pithoviruses</taxon>
        <taxon>Orthopithovirinae</taxon>
        <taxon>Alphapithovirus</taxon>
        <taxon>Alphapithovirus sibericum</taxon>
    </lineage>
</organism>
<sequence length="467" mass="53673">MEDQSNFLFSSYEDALSDCYSKFEGCSWEFWREKALIDYEIPHGYFDLARLDFVGVNSIPPRNIDGHYRYLEIASKIRFLPQSAAFVKGDTVGGIFEAYEGILQSLIRNDSQGIELFVPRLRREIRQTLEDSIRSLKFPRQSKYKFGAFFHLCVLLFGQEEAEFIVRQVPERTGFAIPRPYYPGEREIFVESLVRNKSSIGPYVEEFDDLLYLTSQGCFFAFLQALERVTEDGSRESFRSLFLSATRSGNTQMLERMFPYRSIVGLPEIGQRISDLVQPKGFDFSFDTQGIQYPLPQPVQTTVSVSQDYLLAAAYSGNPLFVEYFFALGAYLDEEIKFLTHLLSGYRDHRRIVGSYQIFQMFVPPFAFELVARSSDIDFIRRGLAQMVFASSPRISSLSLSGVESNLSLAILENLGQIDILLTFLPLLYQELTSQGIHASELLSEFSQNPILDRYPLTRRILQNYQQ</sequence>
<dbReference type="Proteomes" id="UP000202176">
    <property type="component" value="Segment"/>
</dbReference>
<dbReference type="GeneID" id="18266253"/>
<evidence type="ECO:0000313" key="1">
    <source>
        <dbReference type="EMBL" id="AHH01792.1"/>
    </source>
</evidence>
<accession>W5S647</accession>
<evidence type="ECO:0000313" key="2">
    <source>
        <dbReference type="Proteomes" id="UP000202176"/>
    </source>
</evidence>